<protein>
    <submittedName>
        <fullName evidence="1">Uncharacterized protein</fullName>
    </submittedName>
</protein>
<reference evidence="1" key="2">
    <citation type="journal article" date="2015" name="Data Brief">
        <title>Shoot transcriptome of the giant reed, Arundo donax.</title>
        <authorList>
            <person name="Barrero R.A."/>
            <person name="Guerrero F.D."/>
            <person name="Moolhuijzen P."/>
            <person name="Goolsby J.A."/>
            <person name="Tidwell J."/>
            <person name="Bellgard S.E."/>
            <person name="Bellgard M.I."/>
        </authorList>
    </citation>
    <scope>NUCLEOTIDE SEQUENCE</scope>
    <source>
        <tissue evidence="1">Shoot tissue taken approximately 20 cm above the soil surface</tissue>
    </source>
</reference>
<dbReference type="AlphaFoldDB" id="A0A0A9AKU0"/>
<name>A0A0A9AKU0_ARUDO</name>
<sequence>MPWGSIRFEGSEVATRRASVGAAVGFGNAKFKSTTAAYGVTRSQRNSMSMVVKYFHDIYLSQLWALLASNSECFFTATGRGSF</sequence>
<reference evidence="1" key="1">
    <citation type="submission" date="2014-09" db="EMBL/GenBank/DDBJ databases">
        <authorList>
            <person name="Magalhaes I.L.F."/>
            <person name="Oliveira U."/>
            <person name="Santos F.R."/>
            <person name="Vidigal T.H.D.A."/>
            <person name="Brescovit A.D."/>
            <person name="Santos A.J."/>
        </authorList>
    </citation>
    <scope>NUCLEOTIDE SEQUENCE</scope>
    <source>
        <tissue evidence="1">Shoot tissue taken approximately 20 cm above the soil surface</tissue>
    </source>
</reference>
<accession>A0A0A9AKU0</accession>
<proteinExistence type="predicted"/>
<organism evidence="1">
    <name type="scientific">Arundo donax</name>
    <name type="common">Giant reed</name>
    <name type="synonym">Donax arundinaceus</name>
    <dbReference type="NCBI Taxonomy" id="35708"/>
    <lineage>
        <taxon>Eukaryota</taxon>
        <taxon>Viridiplantae</taxon>
        <taxon>Streptophyta</taxon>
        <taxon>Embryophyta</taxon>
        <taxon>Tracheophyta</taxon>
        <taxon>Spermatophyta</taxon>
        <taxon>Magnoliopsida</taxon>
        <taxon>Liliopsida</taxon>
        <taxon>Poales</taxon>
        <taxon>Poaceae</taxon>
        <taxon>PACMAD clade</taxon>
        <taxon>Arundinoideae</taxon>
        <taxon>Arundineae</taxon>
        <taxon>Arundo</taxon>
    </lineage>
</organism>
<dbReference type="EMBL" id="GBRH01250213">
    <property type="protein sequence ID" value="JAD47682.1"/>
    <property type="molecule type" value="Transcribed_RNA"/>
</dbReference>
<evidence type="ECO:0000313" key="1">
    <source>
        <dbReference type="EMBL" id="JAD47682.1"/>
    </source>
</evidence>